<gene>
    <name evidence="1" type="ORF">K503DRAFT_773937</name>
</gene>
<dbReference type="Proteomes" id="UP000092154">
    <property type="component" value="Unassembled WGS sequence"/>
</dbReference>
<protein>
    <submittedName>
        <fullName evidence="1">Uncharacterized protein</fullName>
    </submittedName>
</protein>
<reference evidence="1 2" key="1">
    <citation type="submission" date="2016-06" db="EMBL/GenBank/DDBJ databases">
        <title>Comparative genomics of the ectomycorrhizal sister species Rhizopogon vinicolor and Rhizopogon vesiculosus (Basidiomycota: Boletales) reveals a divergence of the mating type B locus.</title>
        <authorList>
            <consortium name="DOE Joint Genome Institute"/>
            <person name="Mujic A.B."/>
            <person name="Kuo A."/>
            <person name="Tritt A."/>
            <person name="Lipzen A."/>
            <person name="Chen C."/>
            <person name="Johnson J."/>
            <person name="Sharma A."/>
            <person name="Barry K."/>
            <person name="Grigoriev I.V."/>
            <person name="Spatafora J.W."/>
        </authorList>
    </citation>
    <scope>NUCLEOTIDE SEQUENCE [LARGE SCALE GENOMIC DNA]</scope>
    <source>
        <strain evidence="1 2">AM-OR11-026</strain>
    </source>
</reference>
<dbReference type="OrthoDB" id="10479420at2759"/>
<keyword evidence="2" id="KW-1185">Reference proteome</keyword>
<sequence>MPARPLCFEIIFSHKLAAGTCPNISFKNASEFGGRSNKSCSIASTTAHRSGVKVGCSGVGLAKFTTTAVRSL</sequence>
<proteinExistence type="predicted"/>
<evidence type="ECO:0000313" key="1">
    <source>
        <dbReference type="EMBL" id="OAX35013.1"/>
    </source>
</evidence>
<dbReference type="InParanoid" id="A0A1B7MQZ7"/>
<accession>A0A1B7MQZ7</accession>
<name>A0A1B7MQZ7_9AGAM</name>
<dbReference type="EMBL" id="KV448543">
    <property type="protein sequence ID" value="OAX35013.1"/>
    <property type="molecule type" value="Genomic_DNA"/>
</dbReference>
<evidence type="ECO:0000313" key="2">
    <source>
        <dbReference type="Proteomes" id="UP000092154"/>
    </source>
</evidence>
<organism evidence="1 2">
    <name type="scientific">Rhizopogon vinicolor AM-OR11-026</name>
    <dbReference type="NCBI Taxonomy" id="1314800"/>
    <lineage>
        <taxon>Eukaryota</taxon>
        <taxon>Fungi</taxon>
        <taxon>Dikarya</taxon>
        <taxon>Basidiomycota</taxon>
        <taxon>Agaricomycotina</taxon>
        <taxon>Agaricomycetes</taxon>
        <taxon>Agaricomycetidae</taxon>
        <taxon>Boletales</taxon>
        <taxon>Suillineae</taxon>
        <taxon>Rhizopogonaceae</taxon>
        <taxon>Rhizopogon</taxon>
    </lineage>
</organism>
<dbReference type="AlphaFoldDB" id="A0A1B7MQZ7"/>